<evidence type="ECO:0000313" key="5">
    <source>
        <dbReference type="Proteomes" id="UP001148313"/>
    </source>
</evidence>
<gene>
    <name evidence="4" type="ORF">OOZ53_12850</name>
</gene>
<reference evidence="4" key="1">
    <citation type="submission" date="2022-11" db="EMBL/GenBank/DDBJ databases">
        <title>Hoeflea poritis sp. nov., isolated from scleractinian coral Porites lutea.</title>
        <authorList>
            <person name="Zhang G."/>
            <person name="Wei Q."/>
            <person name="Cai L."/>
        </authorList>
    </citation>
    <scope>NUCLEOTIDE SEQUENCE</scope>
    <source>
        <strain evidence="4">E7-10</strain>
    </source>
</reference>
<dbReference type="InterPro" id="IPR027417">
    <property type="entry name" value="P-loop_NTPase"/>
</dbReference>
<sequence length="1067" mass="118835">MIKFTLDVKNDAVILRPEKTSPGILRRWKRDLDIDLTALPKAERELAYALARVHSLDPEAKDSVIRRDSIALSHRLVSRLDEPFANTLGLPALVHDLVFCAKLQGDLGSEDAEFKWWWENNGRREAVARSGSILHPDSPEYSMRLPEAIFEAITISATFDPTAPLEKHWQTLARFKTLLGDDGESVALDQFLNDLRIVTISRVGIEVNSEREDEFAPVPFSVNENNEQGVDWPALFGSQLESFQDAVIRRGAQPAYRLSDGTFTVVDRSAAPVLRVIAEAMQGDANERRYFIENAPRIIAEAIEEQLRETGRINEETSPEGVVELIEQTVGNGWTETNSWSDRVTGVGVVPPTPSEINAGTGLPWLPATMNVSIGEVLGAILDEDVANALQAVRTAIIDGVDFVSLDVGDIPANGQVAEALERRLAMLPERQAEPPLEAADAFLPLTHDNFWDVEYVAGATPRRVDIDTKLPSSVKTPLRYYQSQSFQWQLKAWASGLPGLLNADEQGLGKTLQTLSFLAWLNIQMEAEEVAPKPTLIVAPTSLLRNWEAEIETHLSNGALGPIYKFYGPELSRWKIKSIKGRDIGDGREHLDLEPLRGARGTVITTYQTLANYAVSLAQLPFSVAVFDEMQFVKNPRTQRSRAAKAMNAEFTIGLTGTPIENATRDIWAIMDVICPGALGALSGFRRLFDRPSHARLAQLRNALFDSKGDRPPLCMRRTKAEADPSIPPKTRLLYPREMPETQAIRYDEARAKTGGILQVLQHIRRASAHPGLIEGELGSDFAAASARTKAVLDILALIKSRNERVLIFIENRDIQAWFIEVLKIEFDLPEVMLINGDTPIDDRKDITDRFQRHLSNDEGFDVLVLGPRAAGTGLTLTAANHVIHLTRWWNPAVEEQCNDRTHRIGQQRPVTVHLPLAVHPKLGRASFDCLLHRLMTDKLELASNVLQPADINEDDIKGLHDAAVSGRIVDDMPREKDFVEFFVGREDLIIERQAENVFVVQSNQDGASVLIAAEQSKEELHQYLDDKMSEVILLKPTEQATNWESVVPLCSVVDVDLWPDFVLPA</sequence>
<name>A0ABT4VQ89_9HYPH</name>
<dbReference type="Gene3D" id="3.40.50.10810">
    <property type="entry name" value="Tandem AAA-ATPase domain"/>
    <property type="match status" value="1"/>
</dbReference>
<comment type="caution">
    <text evidence="4">The sequence shown here is derived from an EMBL/GenBank/DDBJ whole genome shotgun (WGS) entry which is preliminary data.</text>
</comment>
<dbReference type="EMBL" id="JAPJZH010000007">
    <property type="protein sequence ID" value="MDA4846247.1"/>
    <property type="molecule type" value="Genomic_DNA"/>
</dbReference>
<dbReference type="PANTHER" id="PTHR10799">
    <property type="entry name" value="SNF2/RAD54 HELICASE FAMILY"/>
    <property type="match status" value="1"/>
</dbReference>
<dbReference type="SUPFAM" id="SSF52540">
    <property type="entry name" value="P-loop containing nucleoside triphosphate hydrolases"/>
    <property type="match status" value="2"/>
</dbReference>
<keyword evidence="4" id="KW-0067">ATP-binding</keyword>
<dbReference type="Pfam" id="PF00176">
    <property type="entry name" value="SNF2-rel_dom"/>
    <property type="match status" value="1"/>
</dbReference>
<dbReference type="GO" id="GO:0004386">
    <property type="term" value="F:helicase activity"/>
    <property type="evidence" value="ECO:0007669"/>
    <property type="project" value="UniProtKB-KW"/>
</dbReference>
<dbReference type="InterPro" id="IPR038718">
    <property type="entry name" value="SNF2-like_sf"/>
</dbReference>
<dbReference type="RefSeq" id="WP_271089979.1">
    <property type="nucleotide sequence ID" value="NZ_JAPJZH010000007.1"/>
</dbReference>
<dbReference type="PROSITE" id="PS51194">
    <property type="entry name" value="HELICASE_CTER"/>
    <property type="match status" value="1"/>
</dbReference>
<keyword evidence="4" id="KW-0547">Nucleotide-binding</keyword>
<evidence type="ECO:0000313" key="4">
    <source>
        <dbReference type="EMBL" id="MDA4846247.1"/>
    </source>
</evidence>
<dbReference type="Proteomes" id="UP001148313">
    <property type="component" value="Unassembled WGS sequence"/>
</dbReference>
<dbReference type="CDD" id="cd18793">
    <property type="entry name" value="SF2_C_SNF"/>
    <property type="match status" value="1"/>
</dbReference>
<dbReference type="PROSITE" id="PS51192">
    <property type="entry name" value="HELICASE_ATP_BIND_1"/>
    <property type="match status" value="1"/>
</dbReference>
<dbReference type="SMART" id="SM00490">
    <property type="entry name" value="HELICc"/>
    <property type="match status" value="1"/>
</dbReference>
<evidence type="ECO:0000256" key="1">
    <source>
        <dbReference type="ARBA" id="ARBA00022801"/>
    </source>
</evidence>
<dbReference type="Pfam" id="PF00271">
    <property type="entry name" value="Helicase_C"/>
    <property type="match status" value="1"/>
</dbReference>
<dbReference type="InterPro" id="IPR000330">
    <property type="entry name" value="SNF2_N"/>
</dbReference>
<dbReference type="InterPro" id="IPR001650">
    <property type="entry name" value="Helicase_C-like"/>
</dbReference>
<evidence type="ECO:0000259" key="3">
    <source>
        <dbReference type="PROSITE" id="PS51194"/>
    </source>
</evidence>
<feature type="domain" description="Helicase C-terminal" evidence="3">
    <location>
        <begin position="792"/>
        <end position="959"/>
    </location>
</feature>
<dbReference type="SMART" id="SM00487">
    <property type="entry name" value="DEXDc"/>
    <property type="match status" value="1"/>
</dbReference>
<proteinExistence type="predicted"/>
<keyword evidence="4" id="KW-0347">Helicase</keyword>
<dbReference type="InterPro" id="IPR049730">
    <property type="entry name" value="SNF2/RAD54-like_C"/>
</dbReference>
<keyword evidence="5" id="KW-1185">Reference proteome</keyword>
<feature type="domain" description="Helicase ATP-binding" evidence="2">
    <location>
        <begin position="492"/>
        <end position="678"/>
    </location>
</feature>
<evidence type="ECO:0000259" key="2">
    <source>
        <dbReference type="PROSITE" id="PS51192"/>
    </source>
</evidence>
<keyword evidence="1" id="KW-0378">Hydrolase</keyword>
<accession>A0ABT4VQ89</accession>
<dbReference type="InterPro" id="IPR014001">
    <property type="entry name" value="Helicase_ATP-bd"/>
</dbReference>
<protein>
    <submittedName>
        <fullName evidence="4">DEAD/DEAH box helicase</fullName>
    </submittedName>
</protein>
<dbReference type="Gene3D" id="3.40.50.300">
    <property type="entry name" value="P-loop containing nucleotide triphosphate hydrolases"/>
    <property type="match status" value="1"/>
</dbReference>
<organism evidence="4 5">
    <name type="scientific">Hoeflea poritis</name>
    <dbReference type="NCBI Taxonomy" id="2993659"/>
    <lineage>
        <taxon>Bacteria</taxon>
        <taxon>Pseudomonadati</taxon>
        <taxon>Pseudomonadota</taxon>
        <taxon>Alphaproteobacteria</taxon>
        <taxon>Hyphomicrobiales</taxon>
        <taxon>Rhizobiaceae</taxon>
        <taxon>Hoeflea</taxon>
    </lineage>
</organism>